<organism evidence="7 8">
    <name type="scientific">Polarella glacialis</name>
    <name type="common">Dinoflagellate</name>
    <dbReference type="NCBI Taxonomy" id="89957"/>
    <lineage>
        <taxon>Eukaryota</taxon>
        <taxon>Sar</taxon>
        <taxon>Alveolata</taxon>
        <taxon>Dinophyceae</taxon>
        <taxon>Suessiales</taxon>
        <taxon>Suessiaceae</taxon>
        <taxon>Polarella</taxon>
    </lineage>
</organism>
<keyword evidence="8" id="KW-1185">Reference proteome</keyword>
<sequence length="529" mass="56779">MGASGWQVQNNVSEFRLQSNFAAFGFDQPQGSSKGAASKHLGLRCRGFFTGDLLPRLAQNFLATALTPSSSSGAAASSSTTTTNTTNTTNNNNNFNNRGSAFDMPGPGSGFLVDEAQRSLGGRCAGENVFLQLWHTVAAFLHHAAEYCPICLSRHDLVAEVTLWRCCPCGTELCVFSYEEVLSVCAELAQNPELVALQLCLAAAAAEGPPGTFEPFPPHLLPRRQATRGRLGTLGVAATRRGASSAGSWLWPWQSSSEVEERETQQSEDDKAADKAAGTKALAAARATFARLPRLQALAAATSEEDLRASLLKDDEGCAQGSSPSSYRLVQFVLATNRLALHRLDLPEHQLPRVPSGPGALQLAVLQGAAPSQEAAFAERRRRLGSKFAFHGSSLKNWYSIMRNGLQVLSNTEFMSSGALFGQGIYLAEGFSTARHYCGGFSGSSYSCGIGEALQVMAVVEYIDDPTSGCTRHREGIITVRDPGAVMLRYLLIYRPSVQSSQPSADAFHVDECEVGARYSKLLEHLVSQ</sequence>
<dbReference type="OrthoDB" id="19501at2759"/>
<dbReference type="Proteomes" id="UP000654075">
    <property type="component" value="Unassembled WGS sequence"/>
</dbReference>
<dbReference type="EMBL" id="CAJNNV010000461">
    <property type="protein sequence ID" value="CAE8582712.1"/>
    <property type="molecule type" value="Genomic_DNA"/>
</dbReference>
<dbReference type="GO" id="GO:0016779">
    <property type="term" value="F:nucleotidyltransferase activity"/>
    <property type="evidence" value="ECO:0007669"/>
    <property type="project" value="UniProtKB-KW"/>
</dbReference>
<keyword evidence="1" id="KW-0328">Glycosyltransferase</keyword>
<dbReference type="InterPro" id="IPR051838">
    <property type="entry name" value="ARTD_PARP"/>
</dbReference>
<evidence type="ECO:0000256" key="4">
    <source>
        <dbReference type="ARBA" id="ARBA00023027"/>
    </source>
</evidence>
<dbReference type="AlphaFoldDB" id="A0A813DA40"/>
<feature type="compositionally biased region" description="Basic and acidic residues" evidence="5">
    <location>
        <begin position="262"/>
        <end position="274"/>
    </location>
</feature>
<feature type="region of interest" description="Disordered" evidence="5">
    <location>
        <begin position="247"/>
        <end position="277"/>
    </location>
</feature>
<dbReference type="Gene3D" id="3.90.228.10">
    <property type="match status" value="1"/>
</dbReference>
<proteinExistence type="predicted"/>
<evidence type="ECO:0000256" key="1">
    <source>
        <dbReference type="ARBA" id="ARBA00022676"/>
    </source>
</evidence>
<evidence type="ECO:0000256" key="5">
    <source>
        <dbReference type="SAM" id="MobiDB-lite"/>
    </source>
</evidence>
<evidence type="ECO:0000313" key="7">
    <source>
        <dbReference type="EMBL" id="CAE8582712.1"/>
    </source>
</evidence>
<keyword evidence="3" id="KW-0548">Nucleotidyltransferase</keyword>
<feature type="compositionally biased region" description="Low complexity" evidence="5">
    <location>
        <begin position="68"/>
        <end position="97"/>
    </location>
</feature>
<dbReference type="Pfam" id="PF00644">
    <property type="entry name" value="PARP"/>
    <property type="match status" value="1"/>
</dbReference>
<evidence type="ECO:0000256" key="3">
    <source>
        <dbReference type="ARBA" id="ARBA00022695"/>
    </source>
</evidence>
<evidence type="ECO:0000313" key="8">
    <source>
        <dbReference type="Proteomes" id="UP000654075"/>
    </source>
</evidence>
<reference evidence="7" key="1">
    <citation type="submission" date="2021-02" db="EMBL/GenBank/DDBJ databases">
        <authorList>
            <person name="Dougan E. K."/>
            <person name="Rhodes N."/>
            <person name="Thang M."/>
            <person name="Chan C."/>
        </authorList>
    </citation>
    <scope>NUCLEOTIDE SEQUENCE</scope>
</reference>
<keyword evidence="2" id="KW-0808">Transferase</keyword>
<feature type="region of interest" description="Disordered" evidence="5">
    <location>
        <begin position="68"/>
        <end position="99"/>
    </location>
</feature>
<evidence type="ECO:0000259" key="6">
    <source>
        <dbReference type="Pfam" id="PF00644"/>
    </source>
</evidence>
<dbReference type="SUPFAM" id="SSF56399">
    <property type="entry name" value="ADP-ribosylation"/>
    <property type="match status" value="1"/>
</dbReference>
<feature type="domain" description="PARP catalytic" evidence="6">
    <location>
        <begin position="375"/>
        <end position="439"/>
    </location>
</feature>
<keyword evidence="4" id="KW-0520">NAD</keyword>
<dbReference type="InterPro" id="IPR012317">
    <property type="entry name" value="Poly(ADP-ribose)pol_cat_dom"/>
</dbReference>
<accession>A0A813DA40</accession>
<dbReference type="PANTHER" id="PTHR21328">
    <property type="entry name" value="POLY ADP-RIBOSE POLYMERASE FAMILY, MEMBER PARP"/>
    <property type="match status" value="1"/>
</dbReference>
<protein>
    <recommendedName>
        <fullName evidence="6">PARP catalytic domain-containing protein</fullName>
    </recommendedName>
</protein>
<dbReference type="GO" id="GO:0003950">
    <property type="term" value="F:NAD+ poly-ADP-ribosyltransferase activity"/>
    <property type="evidence" value="ECO:0007669"/>
    <property type="project" value="InterPro"/>
</dbReference>
<name>A0A813DA40_POLGL</name>
<gene>
    <name evidence="7" type="ORF">PGLA1383_LOCUS1705</name>
</gene>
<evidence type="ECO:0000256" key="2">
    <source>
        <dbReference type="ARBA" id="ARBA00022679"/>
    </source>
</evidence>
<comment type="caution">
    <text evidence="7">The sequence shown here is derived from an EMBL/GenBank/DDBJ whole genome shotgun (WGS) entry which is preliminary data.</text>
</comment>